<feature type="domain" description="Putative plant transposon protein" evidence="2">
    <location>
        <begin position="137"/>
        <end position="313"/>
    </location>
</feature>
<evidence type="ECO:0000259" key="2">
    <source>
        <dbReference type="Pfam" id="PF20167"/>
    </source>
</evidence>
<dbReference type="OrthoDB" id="2011604at2759"/>
<feature type="compositionally biased region" description="Basic residues" evidence="1">
    <location>
        <begin position="1"/>
        <end position="12"/>
    </location>
</feature>
<evidence type="ECO:0000313" key="4">
    <source>
        <dbReference type="Proteomes" id="UP000652761"/>
    </source>
</evidence>
<feature type="region of interest" description="Disordered" evidence="1">
    <location>
        <begin position="1"/>
        <end position="108"/>
    </location>
</feature>
<name>A0A843VYH4_COLES</name>
<feature type="compositionally biased region" description="Low complexity" evidence="1">
    <location>
        <begin position="353"/>
        <end position="377"/>
    </location>
</feature>
<dbReference type="EMBL" id="NMUH01002119">
    <property type="protein sequence ID" value="MQL97934.1"/>
    <property type="molecule type" value="Genomic_DNA"/>
</dbReference>
<keyword evidence="4" id="KW-1185">Reference proteome</keyword>
<reference evidence="3" key="1">
    <citation type="submission" date="2017-07" db="EMBL/GenBank/DDBJ databases">
        <title>Taro Niue Genome Assembly and Annotation.</title>
        <authorList>
            <person name="Atibalentja N."/>
            <person name="Keating K."/>
            <person name="Fields C.J."/>
        </authorList>
    </citation>
    <scope>NUCLEOTIDE SEQUENCE</scope>
    <source>
        <strain evidence="3">Niue_2</strain>
        <tissue evidence="3">Leaf</tissue>
    </source>
</reference>
<evidence type="ECO:0000313" key="3">
    <source>
        <dbReference type="EMBL" id="MQL97934.1"/>
    </source>
</evidence>
<dbReference type="AlphaFoldDB" id="A0A843VYH4"/>
<feature type="region of interest" description="Disordered" evidence="1">
    <location>
        <begin position="616"/>
        <end position="641"/>
    </location>
</feature>
<protein>
    <recommendedName>
        <fullName evidence="2">Putative plant transposon protein domain-containing protein</fullName>
    </recommendedName>
</protein>
<dbReference type="InterPro" id="IPR046796">
    <property type="entry name" value="Transposase_32_dom"/>
</dbReference>
<feature type="region of interest" description="Disordered" evidence="1">
    <location>
        <begin position="353"/>
        <end position="396"/>
    </location>
</feature>
<sequence>MVHKQAPRRGARSRATARPDPTDDVLPTKRRTKRRHDPAEQPGSPFASPSLAKRGRASSSGRSRGSAYPRRKILDSSPEVSESSSSSSSSESSQPSKSTPSKPPSAGKTILKPRAMELEDTELIATFPEVLNFFKFQSWQSFISEFRIIYPRLVQEFYQNLECTDEGYKSKVKGIVIDMPTDIAATIIKIPDEGEDYHHFEFNLHEAYTILTGQQADESDPKQTHVTKFNTNTFPPVLRLTHHMLTTIITPQGGGRDRLTDIQRFVLFCMSKNIKVNLHVIMYQIISETTRADLHRSLPYAAHLTQVFKHFGVSLENEKSEKIPKSNIYCFKHVQKFMGFRIVGDQVRRGPAAVEAPVVQEEQPPVQEEQPPVQEDQPPAPEDQPQVHEDQPPINEDQPHVAAQVDEPFIAPHSPHLQPSSSMNFDTEIPSFSPQPPVHASSSFGGPSVPPELYTFFNDKFDALNTSIQSMSETFELRIQRLENTVSAKFIEQKAASDHATQRFNKLIGTLGDASIELKEHQKELEIVLKGILANSQADVFNTKETLSHISKTRLSFAHLVDDLESMKNLSTHIDEEMSALKKEFKVLNRPGTNISYKGSVDTTINGVDTMVQNKGRNVKKSSSSVDTSPGQVGTTSSQVDTRECVDTALGKSPQGQCVDTPQGQVDRLQKLCDLNFLLDTWHPREILDHVPTYPKGIFEIFRV</sequence>
<gene>
    <name evidence="3" type="ORF">Taro_030636</name>
</gene>
<feature type="compositionally biased region" description="Polar residues" evidence="1">
    <location>
        <begin position="616"/>
        <end position="640"/>
    </location>
</feature>
<feature type="region of interest" description="Disordered" evidence="1">
    <location>
        <begin position="411"/>
        <end position="445"/>
    </location>
</feature>
<organism evidence="3 4">
    <name type="scientific">Colocasia esculenta</name>
    <name type="common">Wild taro</name>
    <name type="synonym">Arum esculentum</name>
    <dbReference type="NCBI Taxonomy" id="4460"/>
    <lineage>
        <taxon>Eukaryota</taxon>
        <taxon>Viridiplantae</taxon>
        <taxon>Streptophyta</taxon>
        <taxon>Embryophyta</taxon>
        <taxon>Tracheophyta</taxon>
        <taxon>Spermatophyta</taxon>
        <taxon>Magnoliopsida</taxon>
        <taxon>Liliopsida</taxon>
        <taxon>Araceae</taxon>
        <taxon>Aroideae</taxon>
        <taxon>Colocasieae</taxon>
        <taxon>Colocasia</taxon>
    </lineage>
</organism>
<comment type="caution">
    <text evidence="3">The sequence shown here is derived from an EMBL/GenBank/DDBJ whole genome shotgun (WGS) entry which is preliminary data.</text>
</comment>
<dbReference type="Proteomes" id="UP000652761">
    <property type="component" value="Unassembled WGS sequence"/>
</dbReference>
<accession>A0A843VYH4</accession>
<proteinExistence type="predicted"/>
<feature type="compositionally biased region" description="Low complexity" evidence="1">
    <location>
        <begin position="57"/>
        <end position="68"/>
    </location>
</feature>
<feature type="compositionally biased region" description="Low complexity" evidence="1">
    <location>
        <begin position="76"/>
        <end position="100"/>
    </location>
</feature>
<dbReference type="Pfam" id="PF20167">
    <property type="entry name" value="Transposase_32"/>
    <property type="match status" value="1"/>
</dbReference>
<evidence type="ECO:0000256" key="1">
    <source>
        <dbReference type="SAM" id="MobiDB-lite"/>
    </source>
</evidence>